<evidence type="ECO:0000313" key="2">
    <source>
        <dbReference type="Proteomes" id="UP000183567"/>
    </source>
</evidence>
<proteinExistence type="predicted"/>
<dbReference type="Proteomes" id="UP000183567">
    <property type="component" value="Unassembled WGS sequence"/>
</dbReference>
<gene>
    <name evidence="1" type="ORF">AZE42_10225</name>
</gene>
<reference evidence="1 2" key="1">
    <citation type="submission" date="2016-03" db="EMBL/GenBank/DDBJ databases">
        <title>Comparative genomics of the ectomycorrhizal sister species Rhizopogon vinicolor and Rhizopogon vesiculosus (Basidiomycota: Boletales) reveals a divergence of the mating type B locus.</title>
        <authorList>
            <person name="Mujic A.B."/>
            <person name="Kuo A."/>
            <person name="Tritt A."/>
            <person name="Lipzen A."/>
            <person name="Chen C."/>
            <person name="Johnson J."/>
            <person name="Sharma A."/>
            <person name="Barry K."/>
            <person name="Grigoriev I.V."/>
            <person name="Spatafora J.W."/>
        </authorList>
    </citation>
    <scope>NUCLEOTIDE SEQUENCE [LARGE SCALE GENOMIC DNA]</scope>
    <source>
        <strain evidence="1 2">AM-OR11-056</strain>
    </source>
</reference>
<organism evidence="1 2">
    <name type="scientific">Rhizopogon vesiculosus</name>
    <dbReference type="NCBI Taxonomy" id="180088"/>
    <lineage>
        <taxon>Eukaryota</taxon>
        <taxon>Fungi</taxon>
        <taxon>Dikarya</taxon>
        <taxon>Basidiomycota</taxon>
        <taxon>Agaricomycotina</taxon>
        <taxon>Agaricomycetes</taxon>
        <taxon>Agaricomycetidae</taxon>
        <taxon>Boletales</taxon>
        <taxon>Suillineae</taxon>
        <taxon>Rhizopogonaceae</taxon>
        <taxon>Rhizopogon</taxon>
    </lineage>
</organism>
<evidence type="ECO:0000313" key="1">
    <source>
        <dbReference type="EMBL" id="OJA17242.1"/>
    </source>
</evidence>
<dbReference type="STRING" id="180088.A0A1J8R655"/>
<protein>
    <submittedName>
        <fullName evidence="1">Uncharacterized protein</fullName>
    </submittedName>
</protein>
<dbReference type="EMBL" id="LVVM01002153">
    <property type="protein sequence ID" value="OJA17242.1"/>
    <property type="molecule type" value="Genomic_DNA"/>
</dbReference>
<sequence length="85" mass="9482">MSATLNHASIAHPLSVLIFMGSLVCCFYDGNEPFVFGFLSPDLVVGGVQVIPAFRFRRTSALLGSSIACRETDNNEDWDWYYVNM</sequence>
<name>A0A1J8R655_9AGAM</name>
<dbReference type="AlphaFoldDB" id="A0A1J8R655"/>
<comment type="caution">
    <text evidence="1">The sequence shown here is derived from an EMBL/GenBank/DDBJ whole genome shotgun (WGS) entry which is preliminary data.</text>
</comment>
<dbReference type="OrthoDB" id="3267098at2759"/>
<accession>A0A1J8R655</accession>
<keyword evidence="2" id="KW-1185">Reference proteome</keyword>